<dbReference type="EMBL" id="QNRK01000019">
    <property type="protein sequence ID" value="RBP10342.1"/>
    <property type="molecule type" value="Genomic_DNA"/>
</dbReference>
<dbReference type="Proteomes" id="UP000253529">
    <property type="component" value="Unassembled WGS sequence"/>
</dbReference>
<accession>A0A366F6S8</accession>
<name>A0A366F6S8_9HYPH</name>
<comment type="caution">
    <text evidence="2">The sequence shown here is derived from an EMBL/GenBank/DDBJ whole genome shotgun (WGS) entry which is preliminary data.</text>
</comment>
<evidence type="ECO:0000313" key="3">
    <source>
        <dbReference type="Proteomes" id="UP000253529"/>
    </source>
</evidence>
<dbReference type="RefSeq" id="WP_170153253.1">
    <property type="nucleotide sequence ID" value="NZ_QNRK01000019.1"/>
</dbReference>
<gene>
    <name evidence="2" type="ORF">DFR50_11913</name>
</gene>
<keyword evidence="3" id="KW-1185">Reference proteome</keyword>
<dbReference type="AlphaFoldDB" id="A0A366F6S8"/>
<evidence type="ECO:0000313" key="2">
    <source>
        <dbReference type="EMBL" id="RBP10342.1"/>
    </source>
</evidence>
<sequence>MTDSTVEIGKRNRQRSFSAVNQKLHAYILAKIRRKPPQNLNFQPYPPRKFGFIGPAHADAMNGGKDRDRINGGGQEARRQNASAFLSLTGINADAPRPRTLERRIGGEGLPCQRGAGRSVASPTFSALRFPHSQKEGRGMMLNEPQGNPRSDKLRPGFTLPSGDRLKLAFSVGQAYAWMQKPRPHRSEELEPKPITREQLKAMVEAQLHRDREEACRSPTGAGQESRLQDNREIENAPGRPPTAPSRRIASFVERAGDTVGVRPSAFAAPQGLSEKKNA</sequence>
<evidence type="ECO:0000256" key="1">
    <source>
        <dbReference type="SAM" id="MobiDB-lite"/>
    </source>
</evidence>
<feature type="region of interest" description="Disordered" evidence="1">
    <location>
        <begin position="210"/>
        <end position="279"/>
    </location>
</feature>
<proteinExistence type="predicted"/>
<organism evidence="2 3">
    <name type="scientific">Roseiarcus fermentans</name>
    <dbReference type="NCBI Taxonomy" id="1473586"/>
    <lineage>
        <taxon>Bacteria</taxon>
        <taxon>Pseudomonadati</taxon>
        <taxon>Pseudomonadota</taxon>
        <taxon>Alphaproteobacteria</taxon>
        <taxon>Hyphomicrobiales</taxon>
        <taxon>Roseiarcaceae</taxon>
        <taxon>Roseiarcus</taxon>
    </lineage>
</organism>
<reference evidence="2 3" key="1">
    <citation type="submission" date="2018-06" db="EMBL/GenBank/DDBJ databases">
        <title>Genomic Encyclopedia of Type Strains, Phase IV (KMG-IV): sequencing the most valuable type-strain genomes for metagenomic binning, comparative biology and taxonomic classification.</title>
        <authorList>
            <person name="Goeker M."/>
        </authorList>
    </citation>
    <scope>NUCLEOTIDE SEQUENCE [LARGE SCALE GENOMIC DNA]</scope>
    <source>
        <strain evidence="2 3">DSM 24875</strain>
    </source>
</reference>
<feature type="region of interest" description="Disordered" evidence="1">
    <location>
        <begin position="103"/>
        <end position="122"/>
    </location>
</feature>
<protein>
    <submittedName>
        <fullName evidence="2">Uncharacterized protein</fullName>
    </submittedName>
</protein>